<protein>
    <recommendedName>
        <fullName evidence="2">AB hydrolase-1 domain-containing protein</fullName>
    </recommendedName>
</protein>
<proteinExistence type="predicted"/>
<reference evidence="3" key="1">
    <citation type="submission" date="2022-07" db="EMBL/GenBank/DDBJ databases">
        <authorList>
            <person name="Macas J."/>
            <person name="Novak P."/>
            <person name="Neumann P."/>
        </authorList>
    </citation>
    <scope>NUCLEOTIDE SEQUENCE</scope>
</reference>
<evidence type="ECO:0000256" key="1">
    <source>
        <dbReference type="SAM" id="MobiDB-lite"/>
    </source>
</evidence>
<dbReference type="PANTHER" id="PTHR45763:SF8">
    <property type="entry name" value="ALPHA_BETA-HYDROLASES SUPERFAMILY PROTEIN"/>
    <property type="match status" value="1"/>
</dbReference>
<dbReference type="Gene3D" id="3.40.50.1820">
    <property type="entry name" value="alpha/beta hydrolase"/>
    <property type="match status" value="1"/>
</dbReference>
<feature type="domain" description="AB hydrolase-1" evidence="2">
    <location>
        <begin position="191"/>
        <end position="478"/>
    </location>
</feature>
<dbReference type="AlphaFoldDB" id="A0AAV0CIG4"/>
<dbReference type="Pfam" id="PF00561">
    <property type="entry name" value="Abhydrolase_1"/>
    <property type="match status" value="1"/>
</dbReference>
<organism evidence="3 4">
    <name type="scientific">Cuscuta epithymum</name>
    <dbReference type="NCBI Taxonomy" id="186058"/>
    <lineage>
        <taxon>Eukaryota</taxon>
        <taxon>Viridiplantae</taxon>
        <taxon>Streptophyta</taxon>
        <taxon>Embryophyta</taxon>
        <taxon>Tracheophyta</taxon>
        <taxon>Spermatophyta</taxon>
        <taxon>Magnoliopsida</taxon>
        <taxon>eudicotyledons</taxon>
        <taxon>Gunneridae</taxon>
        <taxon>Pentapetalae</taxon>
        <taxon>asterids</taxon>
        <taxon>lamiids</taxon>
        <taxon>Solanales</taxon>
        <taxon>Convolvulaceae</taxon>
        <taxon>Cuscuteae</taxon>
        <taxon>Cuscuta</taxon>
        <taxon>Cuscuta subgen. Cuscuta</taxon>
    </lineage>
</organism>
<feature type="region of interest" description="Disordered" evidence="1">
    <location>
        <begin position="1"/>
        <end position="34"/>
    </location>
</feature>
<accession>A0AAV0CIG4</accession>
<dbReference type="GO" id="GO:0016787">
    <property type="term" value="F:hydrolase activity"/>
    <property type="evidence" value="ECO:0007669"/>
    <property type="project" value="UniProtKB-ARBA"/>
</dbReference>
<evidence type="ECO:0000259" key="2">
    <source>
        <dbReference type="Pfam" id="PF00561"/>
    </source>
</evidence>
<dbReference type="Proteomes" id="UP001152523">
    <property type="component" value="Unassembled WGS sequence"/>
</dbReference>
<dbReference type="EMBL" id="CAMAPF010000031">
    <property type="protein sequence ID" value="CAH9078214.1"/>
    <property type="molecule type" value="Genomic_DNA"/>
</dbReference>
<dbReference type="PANTHER" id="PTHR45763">
    <property type="entry name" value="HYDROLASE, ALPHA/BETA FOLD FAMILY PROTEIN, EXPRESSED-RELATED"/>
    <property type="match status" value="1"/>
</dbReference>
<evidence type="ECO:0000313" key="4">
    <source>
        <dbReference type="Proteomes" id="UP001152523"/>
    </source>
</evidence>
<dbReference type="SUPFAM" id="SSF53474">
    <property type="entry name" value="alpha/beta-Hydrolases"/>
    <property type="match status" value="1"/>
</dbReference>
<gene>
    <name evidence="3" type="ORF">CEPIT_LOCUS6479</name>
</gene>
<comment type="caution">
    <text evidence="3">The sequence shown here is derived from an EMBL/GenBank/DDBJ whole genome shotgun (WGS) entry which is preliminary data.</text>
</comment>
<dbReference type="InterPro" id="IPR000073">
    <property type="entry name" value="AB_hydrolase_1"/>
</dbReference>
<name>A0AAV0CIG4_9ASTE</name>
<sequence>MTEGMEVESSSWRDELASLMDDPGGGGVDGAAPAFEAKRPSSFLFPESEPAKEKESTKDQIKGFVKAWGELLLELGKVCKDVVRQSLFTENSYIVRKTKRPISAVSKRLSFFNEYLPEDRDPVHAWSVILFVFFLAFSVLGVNNRRDTMGIVEVKRVRIHPPSATRIVLPDGRHMAYQALGVPSDKARHSLIIPHGLLSSRLAGIPGVKSSLLEEFGVQLITYDLPGFGESDPHPERNLNTSALDMAFLADSVGVNGKFWVFGYSSGAVHAWAALNYIPNRIAGAAMIAPLVNPYDSSMTHDEMTVMWDNWMPRRKLIFGLARRFPMFLGPMYRKAFLSGQHGKIDERLSLSLGEKDRVLIEEPAFIEFWHRDVEESIRQGKVNPFVEETVLQVSNWDFSLRDLQVKEKCDSFGFLPWLKFIYGQPKCELTGFLGPIHIWQGMDDHVVPPPMTEYVSRVLTDAFVHKLPGEGHLSYFFFCDECHRQMFSTLFGRPQGTIKAIIYDDASTAEDGGEEDFISTE</sequence>
<keyword evidence="4" id="KW-1185">Reference proteome</keyword>
<dbReference type="InterPro" id="IPR029058">
    <property type="entry name" value="AB_hydrolase_fold"/>
</dbReference>
<evidence type="ECO:0000313" key="3">
    <source>
        <dbReference type="EMBL" id="CAH9078214.1"/>
    </source>
</evidence>